<evidence type="ECO:0000313" key="3">
    <source>
        <dbReference type="Proteomes" id="UP000180246"/>
    </source>
</evidence>
<dbReference type="AlphaFoldDB" id="A0A1S2N611"/>
<proteinExistence type="predicted"/>
<dbReference type="RefSeq" id="WP_071360117.1">
    <property type="nucleotide sequence ID" value="NZ_JRYB01000001.1"/>
</dbReference>
<keyword evidence="2" id="KW-0540">Nuclease</keyword>
<dbReference type="InterPro" id="IPR011335">
    <property type="entry name" value="Restrct_endonuc-II-like"/>
</dbReference>
<keyword evidence="2" id="KW-0255">Endonuclease</keyword>
<dbReference type="SUPFAM" id="SSF52980">
    <property type="entry name" value="Restriction endonuclease-like"/>
    <property type="match status" value="1"/>
</dbReference>
<sequence length="92" mass="10356">MSDLTPNVCDECKRYSRDRKVGVEIVRGLHSLAETNKAHQGIVITSSFFTAGAVEYQRVLGPKMGLKDYNDLVDWLQTFRSSPGLARLRNAR</sequence>
<dbReference type="Proteomes" id="UP000180246">
    <property type="component" value="Unassembled WGS sequence"/>
</dbReference>
<dbReference type="InterPro" id="IPR007560">
    <property type="entry name" value="Restrct_endonuc_IV_Mrr"/>
</dbReference>
<dbReference type="GO" id="GO:0004519">
    <property type="term" value="F:endonuclease activity"/>
    <property type="evidence" value="ECO:0007669"/>
    <property type="project" value="UniProtKB-KW"/>
</dbReference>
<dbReference type="Gene3D" id="3.40.1350.10">
    <property type="match status" value="1"/>
</dbReference>
<dbReference type="Pfam" id="PF04471">
    <property type="entry name" value="Mrr_cat"/>
    <property type="match status" value="1"/>
</dbReference>
<gene>
    <name evidence="2" type="ORF">LO55_230</name>
</gene>
<feature type="domain" description="Restriction endonuclease type IV Mrr" evidence="1">
    <location>
        <begin position="11"/>
        <end position="76"/>
    </location>
</feature>
<name>A0A1S2N611_9BURK</name>
<dbReference type="InterPro" id="IPR011856">
    <property type="entry name" value="tRNA_endonuc-like_dom_sf"/>
</dbReference>
<evidence type="ECO:0000259" key="1">
    <source>
        <dbReference type="Pfam" id="PF04471"/>
    </source>
</evidence>
<evidence type="ECO:0000313" key="2">
    <source>
        <dbReference type="EMBL" id="OIJ40034.1"/>
    </source>
</evidence>
<keyword evidence="2" id="KW-0378">Hydrolase</keyword>
<dbReference type="EMBL" id="JRYB01000001">
    <property type="protein sequence ID" value="OIJ40034.1"/>
    <property type="molecule type" value="Genomic_DNA"/>
</dbReference>
<organism evidence="2 3">
    <name type="scientific">Massilia timonae</name>
    <dbReference type="NCBI Taxonomy" id="47229"/>
    <lineage>
        <taxon>Bacteria</taxon>
        <taxon>Pseudomonadati</taxon>
        <taxon>Pseudomonadota</taxon>
        <taxon>Betaproteobacteria</taxon>
        <taxon>Burkholderiales</taxon>
        <taxon>Oxalobacteraceae</taxon>
        <taxon>Telluria group</taxon>
        <taxon>Massilia</taxon>
    </lineage>
</organism>
<comment type="caution">
    <text evidence="2">The sequence shown here is derived from an EMBL/GenBank/DDBJ whole genome shotgun (WGS) entry which is preliminary data.</text>
</comment>
<dbReference type="GO" id="GO:0003677">
    <property type="term" value="F:DNA binding"/>
    <property type="evidence" value="ECO:0007669"/>
    <property type="project" value="InterPro"/>
</dbReference>
<accession>A0A1S2N611</accession>
<reference evidence="2 3" key="1">
    <citation type="submission" date="2014-10" db="EMBL/GenBank/DDBJ databases">
        <authorList>
            <person name="Seo M.-J."/>
            <person name="Seok Y.J."/>
            <person name="Cha I.-T."/>
        </authorList>
    </citation>
    <scope>NUCLEOTIDE SEQUENCE [LARGE SCALE GENOMIC DNA]</scope>
    <source>
        <strain evidence="2 3">NEU</strain>
    </source>
</reference>
<dbReference type="GO" id="GO:0009307">
    <property type="term" value="P:DNA restriction-modification system"/>
    <property type="evidence" value="ECO:0007669"/>
    <property type="project" value="InterPro"/>
</dbReference>
<protein>
    <submittedName>
        <fullName evidence="2">Restriction endonuclease family protein</fullName>
    </submittedName>
</protein>